<sequence>MKERAEYDKDVQALVNDLKKGHEPAFDYLFTTRYEDLCRFAHAFVGSFEAAEDVVQDVFIKIWEKNITISNSASLDSYLYVAVRNGCVSYARKTRSSVGLEKVEDHEAEDVVIEDWQFVWEAVESLPEQRRLVLKLVVLEDMKYADVAERLGISLNTVKTQMRMAYRELRQKFTIKELTLLFCYFSGNEVFIRKR</sequence>
<dbReference type="InterPro" id="IPR036388">
    <property type="entry name" value="WH-like_DNA-bd_sf"/>
</dbReference>
<dbReference type="NCBIfam" id="TIGR02937">
    <property type="entry name" value="sigma70-ECF"/>
    <property type="match status" value="1"/>
</dbReference>
<feature type="domain" description="RNA polymerase sigma-70 region 2" evidence="5">
    <location>
        <begin position="29"/>
        <end position="95"/>
    </location>
</feature>
<keyword evidence="10" id="KW-1185">Reference proteome</keyword>
<evidence type="ECO:0000259" key="6">
    <source>
        <dbReference type="Pfam" id="PF08281"/>
    </source>
</evidence>
<evidence type="ECO:0000259" key="5">
    <source>
        <dbReference type="Pfam" id="PF04542"/>
    </source>
</evidence>
<dbReference type="CDD" id="cd06171">
    <property type="entry name" value="Sigma70_r4"/>
    <property type="match status" value="1"/>
</dbReference>
<dbReference type="Proteomes" id="UP000654720">
    <property type="component" value="Chromosome"/>
</dbReference>
<dbReference type="InterPro" id="IPR014284">
    <property type="entry name" value="RNA_pol_sigma-70_dom"/>
</dbReference>
<name>A0A413INS3_9BACT</name>
<evidence type="ECO:0000313" key="10">
    <source>
        <dbReference type="Proteomes" id="UP000654720"/>
    </source>
</evidence>
<dbReference type="InterPro" id="IPR039425">
    <property type="entry name" value="RNA_pol_sigma-70-like"/>
</dbReference>
<reference evidence="8 9" key="1">
    <citation type="submission" date="2018-08" db="EMBL/GenBank/DDBJ databases">
        <title>A genome reference for cultivated species of the human gut microbiota.</title>
        <authorList>
            <person name="Zou Y."/>
            <person name="Xue W."/>
            <person name="Luo G."/>
        </authorList>
    </citation>
    <scope>NUCLEOTIDE SEQUENCE [LARGE SCALE GENOMIC DNA]</scope>
    <source>
        <strain evidence="8 9">OF02-7</strain>
    </source>
</reference>
<dbReference type="InterPro" id="IPR007627">
    <property type="entry name" value="RNA_pol_sigma70_r2"/>
</dbReference>
<dbReference type="Proteomes" id="UP000286063">
    <property type="component" value="Unassembled WGS sequence"/>
</dbReference>
<dbReference type="RefSeq" id="WP_027201466.1">
    <property type="nucleotide sequence ID" value="NZ_CAJKXH010000029.1"/>
</dbReference>
<dbReference type="InterPro" id="IPR013324">
    <property type="entry name" value="RNA_pol_sigma_r3/r4-like"/>
</dbReference>
<protein>
    <submittedName>
        <fullName evidence="8">RNA polymerase sigma-70 factor</fullName>
    </submittedName>
</protein>
<evidence type="ECO:0000313" key="9">
    <source>
        <dbReference type="Proteomes" id="UP000286063"/>
    </source>
</evidence>
<dbReference type="InterPro" id="IPR014327">
    <property type="entry name" value="RNA_pol_sigma70_bacteroid"/>
</dbReference>
<evidence type="ECO:0000256" key="4">
    <source>
        <dbReference type="ARBA" id="ARBA00023163"/>
    </source>
</evidence>
<evidence type="ECO:0000256" key="2">
    <source>
        <dbReference type="ARBA" id="ARBA00023015"/>
    </source>
</evidence>
<dbReference type="Gene3D" id="1.10.10.10">
    <property type="entry name" value="Winged helix-like DNA-binding domain superfamily/Winged helix DNA-binding domain"/>
    <property type="match status" value="1"/>
</dbReference>
<comment type="similarity">
    <text evidence="1">Belongs to the sigma-70 factor family. ECF subfamily.</text>
</comment>
<dbReference type="PANTHER" id="PTHR43133:SF46">
    <property type="entry name" value="RNA POLYMERASE SIGMA-70 FACTOR ECF SUBFAMILY"/>
    <property type="match status" value="1"/>
</dbReference>
<dbReference type="AlphaFoldDB" id="A0A413INS3"/>
<evidence type="ECO:0000313" key="8">
    <source>
        <dbReference type="EMBL" id="RGY18265.1"/>
    </source>
</evidence>
<dbReference type="PANTHER" id="PTHR43133">
    <property type="entry name" value="RNA POLYMERASE ECF-TYPE SIGMA FACTO"/>
    <property type="match status" value="1"/>
</dbReference>
<dbReference type="GO" id="GO:0006352">
    <property type="term" value="P:DNA-templated transcription initiation"/>
    <property type="evidence" value="ECO:0007669"/>
    <property type="project" value="InterPro"/>
</dbReference>
<gene>
    <name evidence="8" type="ORF">DXA50_08750</name>
    <name evidence="7" type="ORF">I6J59_08420</name>
</gene>
<dbReference type="GO" id="GO:0016987">
    <property type="term" value="F:sigma factor activity"/>
    <property type="evidence" value="ECO:0007669"/>
    <property type="project" value="UniProtKB-KW"/>
</dbReference>
<feature type="domain" description="RNA polymerase sigma factor 70 region 4 type 2" evidence="6">
    <location>
        <begin position="120"/>
        <end position="169"/>
    </location>
</feature>
<organism evidence="8 9">
    <name type="scientific">Butyricimonas virosa</name>
    <dbReference type="NCBI Taxonomy" id="544645"/>
    <lineage>
        <taxon>Bacteria</taxon>
        <taxon>Pseudomonadati</taxon>
        <taxon>Bacteroidota</taxon>
        <taxon>Bacteroidia</taxon>
        <taxon>Bacteroidales</taxon>
        <taxon>Odoribacteraceae</taxon>
        <taxon>Butyricimonas</taxon>
    </lineage>
</organism>
<accession>A0A413INS3</accession>
<dbReference type="NCBIfam" id="TIGR02985">
    <property type="entry name" value="Sig70_bacteroi1"/>
    <property type="match status" value="1"/>
</dbReference>
<dbReference type="Gene3D" id="1.10.1740.10">
    <property type="match status" value="1"/>
</dbReference>
<keyword evidence="3" id="KW-0731">Sigma factor</keyword>
<dbReference type="GO" id="GO:0003677">
    <property type="term" value="F:DNA binding"/>
    <property type="evidence" value="ECO:0007669"/>
    <property type="project" value="InterPro"/>
</dbReference>
<dbReference type="Pfam" id="PF04542">
    <property type="entry name" value="Sigma70_r2"/>
    <property type="match status" value="1"/>
</dbReference>
<dbReference type="SUPFAM" id="SSF88946">
    <property type="entry name" value="Sigma2 domain of RNA polymerase sigma factors"/>
    <property type="match status" value="1"/>
</dbReference>
<dbReference type="SUPFAM" id="SSF88659">
    <property type="entry name" value="Sigma3 and sigma4 domains of RNA polymerase sigma factors"/>
    <property type="match status" value="1"/>
</dbReference>
<dbReference type="GeneID" id="93095473"/>
<proteinExistence type="inferred from homology"/>
<dbReference type="InterPro" id="IPR013249">
    <property type="entry name" value="RNA_pol_sigma70_r4_t2"/>
</dbReference>
<evidence type="ECO:0000313" key="7">
    <source>
        <dbReference type="EMBL" id="QRO51604.1"/>
    </source>
</evidence>
<dbReference type="OrthoDB" id="1453134at2"/>
<dbReference type="Pfam" id="PF08281">
    <property type="entry name" value="Sigma70_r4_2"/>
    <property type="match status" value="1"/>
</dbReference>
<dbReference type="EMBL" id="QSCR01000012">
    <property type="protein sequence ID" value="RGY18265.1"/>
    <property type="molecule type" value="Genomic_DNA"/>
</dbReference>
<evidence type="ECO:0000256" key="3">
    <source>
        <dbReference type="ARBA" id="ARBA00023082"/>
    </source>
</evidence>
<dbReference type="EMBL" id="CP069450">
    <property type="protein sequence ID" value="QRO51604.1"/>
    <property type="molecule type" value="Genomic_DNA"/>
</dbReference>
<keyword evidence="4" id="KW-0804">Transcription</keyword>
<reference evidence="7 10" key="2">
    <citation type="submission" date="2021-02" db="EMBL/GenBank/DDBJ databases">
        <title>FDA dAtabase for Regulatory Grade micrObial Sequences (FDA-ARGOS): Supporting development and validation of Infectious Disease Dx tests.</title>
        <authorList>
            <person name="Carlson P."/>
            <person name="Fischbach M."/>
            <person name="Hastie J."/>
            <person name="Bilen M."/>
            <person name="Cheng A."/>
            <person name="Tallon L."/>
            <person name="Sadzewicz L."/>
            <person name="Zhao X."/>
            <person name="Boylan J."/>
            <person name="Ott S."/>
            <person name="Bowen H."/>
            <person name="Vavikolanu K."/>
            <person name="Mehta A."/>
            <person name="Aluvathingal J."/>
            <person name="Nadendla S."/>
            <person name="Yan Y."/>
            <person name="Sichtig H."/>
        </authorList>
    </citation>
    <scope>NUCLEOTIDE SEQUENCE [LARGE SCALE GENOMIC DNA]</scope>
    <source>
        <strain evidence="7 10">FDAARGOS_1229</strain>
    </source>
</reference>
<dbReference type="InterPro" id="IPR013325">
    <property type="entry name" value="RNA_pol_sigma_r2"/>
</dbReference>
<keyword evidence="2" id="KW-0805">Transcription regulation</keyword>
<evidence type="ECO:0000256" key="1">
    <source>
        <dbReference type="ARBA" id="ARBA00010641"/>
    </source>
</evidence>